<name>A0AC61L686_9EURY</name>
<gene>
    <name evidence="1" type="ORF">C4B59_01250</name>
</gene>
<dbReference type="Proteomes" id="UP000248329">
    <property type="component" value="Unassembled WGS sequence"/>
</dbReference>
<proteinExistence type="predicted"/>
<reference evidence="1" key="1">
    <citation type="submission" date="2018-01" db="EMBL/GenBank/DDBJ databases">
        <authorList>
            <person name="Krukenberg V."/>
        </authorList>
    </citation>
    <scope>NUCLEOTIDE SEQUENCE</scope>
    <source>
        <strain evidence="1">E20ANME2</strain>
    </source>
</reference>
<dbReference type="EMBL" id="PQXF01000002">
    <property type="protein sequence ID" value="PXF61885.1"/>
    <property type="molecule type" value="Genomic_DNA"/>
</dbReference>
<accession>A0AC61L686</accession>
<sequence length="136" mass="14888">MLASGCVNDKDAPTGEPSNNTSQPDATPLIPREVFFGNPDKITPDLSPDGTRISYLAPVDGVLNVWVGPADDPDSAEPITNDTDRGIRMYLWAYTNEHILYLHDQAGDQNWRIYSVNLETGETTDLTLLEGAQAKI</sequence>
<protein>
    <submittedName>
        <fullName evidence="1">Uncharacterized protein</fullName>
    </submittedName>
</protein>
<evidence type="ECO:0000313" key="1">
    <source>
        <dbReference type="EMBL" id="PXF61885.1"/>
    </source>
</evidence>
<organism evidence="1 2">
    <name type="scientific">Candidatus Methanogaster sp</name>
    <dbReference type="NCBI Taxonomy" id="3386292"/>
    <lineage>
        <taxon>Archaea</taxon>
        <taxon>Methanobacteriati</taxon>
        <taxon>Methanobacteriota</taxon>
        <taxon>Stenosarchaea group</taxon>
        <taxon>Methanomicrobia</taxon>
        <taxon>Methanosarcinales</taxon>
        <taxon>ANME-2 cluster</taxon>
        <taxon>Candidatus Methanogasteraceae</taxon>
        <taxon>Candidatus Methanogaster</taxon>
    </lineage>
</organism>
<evidence type="ECO:0000313" key="2">
    <source>
        <dbReference type="Proteomes" id="UP000248329"/>
    </source>
</evidence>
<comment type="caution">
    <text evidence="1">The sequence shown here is derived from an EMBL/GenBank/DDBJ whole genome shotgun (WGS) entry which is preliminary data.</text>
</comment>